<feature type="region of interest" description="Disordered" evidence="1">
    <location>
        <begin position="19"/>
        <end position="73"/>
    </location>
</feature>
<keyword evidence="2" id="KW-0472">Membrane</keyword>
<evidence type="ECO:0000313" key="4">
    <source>
        <dbReference type="Proteomes" id="UP001224775"/>
    </source>
</evidence>
<dbReference type="EMBL" id="JATAAI010000019">
    <property type="protein sequence ID" value="KAK1738949.1"/>
    <property type="molecule type" value="Genomic_DNA"/>
</dbReference>
<accession>A0AAD8Y4K2</accession>
<feature type="transmembrane region" description="Helical" evidence="2">
    <location>
        <begin position="84"/>
        <end position="103"/>
    </location>
</feature>
<comment type="caution">
    <text evidence="3">The sequence shown here is derived from an EMBL/GenBank/DDBJ whole genome shotgun (WGS) entry which is preliminary data.</text>
</comment>
<keyword evidence="2" id="KW-1133">Transmembrane helix</keyword>
<feature type="transmembrane region" description="Helical" evidence="2">
    <location>
        <begin position="152"/>
        <end position="172"/>
    </location>
</feature>
<feature type="compositionally biased region" description="Low complexity" evidence="1">
    <location>
        <begin position="46"/>
        <end position="57"/>
    </location>
</feature>
<proteinExistence type="predicted"/>
<keyword evidence="2" id="KW-0812">Transmembrane</keyword>
<reference evidence="3" key="1">
    <citation type="submission" date="2023-06" db="EMBL/GenBank/DDBJ databases">
        <title>Survivors Of The Sea: Transcriptome response of Skeletonema marinoi to long-term dormancy.</title>
        <authorList>
            <person name="Pinder M.I.M."/>
            <person name="Kourtchenko O."/>
            <person name="Robertson E.K."/>
            <person name="Larsson T."/>
            <person name="Maumus F."/>
            <person name="Osuna-Cruz C.M."/>
            <person name="Vancaester E."/>
            <person name="Stenow R."/>
            <person name="Vandepoele K."/>
            <person name="Ploug H."/>
            <person name="Bruchert V."/>
            <person name="Godhe A."/>
            <person name="Topel M."/>
        </authorList>
    </citation>
    <scope>NUCLEOTIDE SEQUENCE</scope>
    <source>
        <strain evidence="3">R05AC</strain>
    </source>
</reference>
<protein>
    <recommendedName>
        <fullName evidence="5">Fatty acid hydroxylase domain-containing protein</fullName>
    </recommendedName>
</protein>
<evidence type="ECO:0000313" key="3">
    <source>
        <dbReference type="EMBL" id="KAK1738949.1"/>
    </source>
</evidence>
<evidence type="ECO:0008006" key="5">
    <source>
        <dbReference type="Google" id="ProtNLM"/>
    </source>
</evidence>
<dbReference type="AlphaFoldDB" id="A0AAD8Y4K2"/>
<sequence length="296" mass="33459">MTKTCYYATASKIVKMTATTTGGARRRRSSEVVAAAEKESYPAAVDDSSCSDSTASSTDEKQSLSQMPHQPRRSLSLQSISQSLLPWLGMSVWPCMLALPLFLNTQKFHYSTTFPRGWWTLRGEHWLDKSLEEGGIWEYGTELYGKTLRHPLGLSLGISAVAVGHVFLLIYFRLHQQQYLGKTTSIQSRGAVQYVYADALKNHLCQPGGFLLLGLYLTITWVFDLLPHSYYSFSGGIQYKQVAMCLVCQDFVQFLMHKVEHVAHPKMYKISHKPHHKLQIQSCLMPLMGLCLTRQL</sequence>
<organism evidence="3 4">
    <name type="scientific">Skeletonema marinoi</name>
    <dbReference type="NCBI Taxonomy" id="267567"/>
    <lineage>
        <taxon>Eukaryota</taxon>
        <taxon>Sar</taxon>
        <taxon>Stramenopiles</taxon>
        <taxon>Ochrophyta</taxon>
        <taxon>Bacillariophyta</taxon>
        <taxon>Coscinodiscophyceae</taxon>
        <taxon>Thalassiosirophycidae</taxon>
        <taxon>Thalassiosirales</taxon>
        <taxon>Skeletonemataceae</taxon>
        <taxon>Skeletonema</taxon>
        <taxon>Skeletonema marinoi-dohrnii complex</taxon>
    </lineage>
</organism>
<name>A0AAD8Y4K2_9STRA</name>
<dbReference type="Proteomes" id="UP001224775">
    <property type="component" value="Unassembled WGS sequence"/>
</dbReference>
<evidence type="ECO:0000256" key="2">
    <source>
        <dbReference type="SAM" id="Phobius"/>
    </source>
</evidence>
<keyword evidence="4" id="KW-1185">Reference proteome</keyword>
<evidence type="ECO:0000256" key="1">
    <source>
        <dbReference type="SAM" id="MobiDB-lite"/>
    </source>
</evidence>
<gene>
    <name evidence="3" type="ORF">QTG54_010265</name>
</gene>